<keyword evidence="3" id="KW-1003">Cell membrane</keyword>
<gene>
    <name evidence="9" type="ORF">ACTOB_002369</name>
</gene>
<dbReference type="InterPro" id="IPR011701">
    <property type="entry name" value="MFS"/>
</dbReference>
<evidence type="ECO:0000256" key="5">
    <source>
        <dbReference type="ARBA" id="ARBA00022989"/>
    </source>
</evidence>
<keyword evidence="10" id="KW-1185">Reference proteome</keyword>
<evidence type="ECO:0000256" key="7">
    <source>
        <dbReference type="SAM" id="Phobius"/>
    </source>
</evidence>
<evidence type="ECO:0000256" key="4">
    <source>
        <dbReference type="ARBA" id="ARBA00022692"/>
    </source>
</evidence>
<keyword evidence="2" id="KW-0813">Transport</keyword>
<dbReference type="InterPro" id="IPR036259">
    <property type="entry name" value="MFS_trans_sf"/>
</dbReference>
<dbReference type="CDD" id="cd17473">
    <property type="entry name" value="MFS_arabinose_efflux_permease_like"/>
    <property type="match status" value="1"/>
</dbReference>
<feature type="transmembrane region" description="Helical" evidence="7">
    <location>
        <begin position="12"/>
        <end position="36"/>
    </location>
</feature>
<proteinExistence type="predicted"/>
<dbReference type="PROSITE" id="PS50850">
    <property type="entry name" value="MFS"/>
    <property type="match status" value="1"/>
</dbReference>
<feature type="domain" description="Major facilitator superfamily (MFS) profile" evidence="8">
    <location>
        <begin position="14"/>
        <end position="394"/>
    </location>
</feature>
<keyword evidence="4 7" id="KW-0812">Transmembrane</keyword>
<dbReference type="PANTHER" id="PTHR23517">
    <property type="entry name" value="RESISTANCE PROTEIN MDTM, PUTATIVE-RELATED-RELATED"/>
    <property type="match status" value="1"/>
</dbReference>
<feature type="transmembrane region" description="Helical" evidence="7">
    <location>
        <begin position="216"/>
        <end position="240"/>
    </location>
</feature>
<feature type="transmembrane region" description="Helical" evidence="7">
    <location>
        <begin position="371"/>
        <end position="390"/>
    </location>
</feature>
<accession>A0ABY8WR21</accession>
<dbReference type="Gene3D" id="1.20.1250.20">
    <property type="entry name" value="MFS general substrate transporter like domains"/>
    <property type="match status" value="1"/>
</dbReference>
<feature type="transmembrane region" description="Helical" evidence="7">
    <location>
        <begin position="141"/>
        <end position="160"/>
    </location>
</feature>
<evidence type="ECO:0000256" key="1">
    <source>
        <dbReference type="ARBA" id="ARBA00004651"/>
    </source>
</evidence>
<dbReference type="InterPro" id="IPR050171">
    <property type="entry name" value="MFS_Transporters"/>
</dbReference>
<feature type="transmembrane region" description="Helical" evidence="7">
    <location>
        <begin position="307"/>
        <end position="328"/>
    </location>
</feature>
<feature type="transmembrane region" description="Helical" evidence="7">
    <location>
        <begin position="51"/>
        <end position="71"/>
    </location>
</feature>
<organism evidence="9 10">
    <name type="scientific">Actinoplanes oblitus</name>
    <dbReference type="NCBI Taxonomy" id="3040509"/>
    <lineage>
        <taxon>Bacteria</taxon>
        <taxon>Bacillati</taxon>
        <taxon>Actinomycetota</taxon>
        <taxon>Actinomycetes</taxon>
        <taxon>Micromonosporales</taxon>
        <taxon>Micromonosporaceae</taxon>
        <taxon>Actinoplanes</taxon>
    </lineage>
</organism>
<dbReference type="EMBL" id="CP126980">
    <property type="protein sequence ID" value="WIM98759.1"/>
    <property type="molecule type" value="Genomic_DNA"/>
</dbReference>
<feature type="transmembrane region" description="Helical" evidence="7">
    <location>
        <begin position="172"/>
        <end position="190"/>
    </location>
</feature>
<dbReference type="SUPFAM" id="SSF103473">
    <property type="entry name" value="MFS general substrate transporter"/>
    <property type="match status" value="1"/>
</dbReference>
<name>A0ABY8WR21_9ACTN</name>
<dbReference type="Pfam" id="PF07690">
    <property type="entry name" value="MFS_1"/>
    <property type="match status" value="1"/>
</dbReference>
<evidence type="ECO:0000313" key="9">
    <source>
        <dbReference type="EMBL" id="WIM98759.1"/>
    </source>
</evidence>
<feature type="transmembrane region" description="Helical" evidence="7">
    <location>
        <begin position="107"/>
        <end position="129"/>
    </location>
</feature>
<feature type="transmembrane region" description="Helical" evidence="7">
    <location>
        <begin position="340"/>
        <end position="365"/>
    </location>
</feature>
<dbReference type="Proteomes" id="UP001240150">
    <property type="component" value="Chromosome"/>
</dbReference>
<reference evidence="9 10" key="1">
    <citation type="submission" date="2023-06" db="EMBL/GenBank/DDBJ databases">
        <authorList>
            <person name="Yushchuk O."/>
            <person name="Binda E."/>
            <person name="Ruckert-Reed C."/>
            <person name="Fedorenko V."/>
            <person name="Kalinowski J."/>
            <person name="Marinelli F."/>
        </authorList>
    </citation>
    <scope>NUCLEOTIDE SEQUENCE [LARGE SCALE GENOMIC DNA]</scope>
    <source>
        <strain evidence="9 10">NRRL 3884</strain>
    </source>
</reference>
<evidence type="ECO:0000313" key="10">
    <source>
        <dbReference type="Proteomes" id="UP001240150"/>
    </source>
</evidence>
<feature type="transmembrane region" description="Helical" evidence="7">
    <location>
        <begin position="83"/>
        <end position="101"/>
    </location>
</feature>
<feature type="transmembrane region" description="Helical" evidence="7">
    <location>
        <begin position="252"/>
        <end position="270"/>
    </location>
</feature>
<dbReference type="RefSeq" id="WP_284920148.1">
    <property type="nucleotide sequence ID" value="NZ_CP126980.1"/>
</dbReference>
<dbReference type="InterPro" id="IPR020846">
    <property type="entry name" value="MFS_dom"/>
</dbReference>
<protein>
    <submittedName>
        <fullName evidence="9">MFS transporter</fullName>
    </submittedName>
</protein>
<keyword evidence="6 7" id="KW-0472">Membrane</keyword>
<evidence type="ECO:0000256" key="6">
    <source>
        <dbReference type="ARBA" id="ARBA00023136"/>
    </source>
</evidence>
<keyword evidence="5 7" id="KW-1133">Transmembrane helix</keyword>
<evidence type="ECO:0000259" key="8">
    <source>
        <dbReference type="PROSITE" id="PS50850"/>
    </source>
</evidence>
<evidence type="ECO:0000256" key="3">
    <source>
        <dbReference type="ARBA" id="ARBA00022475"/>
    </source>
</evidence>
<feature type="transmembrane region" description="Helical" evidence="7">
    <location>
        <begin position="282"/>
        <end position="301"/>
    </location>
</feature>
<sequence length="402" mass="41155">MPEAVTQRRAGAGQLVLLLAGSCLSVLGAVLIAPVLPQMTDHFAGVAGADVLVPVVLTVPALVIGLTAPFAGFVVDALDRKRLLIAAMVGYAICGTAPLYLTTLPAIIGSRVLVGLCEAAIMTCCTTLIADYWSGPRRSRYLGLQTLLAAVSATVFLGLGGAVGGSGWRAPFWLYTVALVLAVPMVLLIWQPAAAPRPTGALAEPRRLPPLPWRRLRTPCLVTLAGGVVFYALIVELSFVLDEVGVTETATIGALSALMSLATAVAAGSFAKLSARTPRRLLPFAFGLAALGFLVIAATASAPVITIGAVLTGAGTGLLLPTLLTWATNRLGFEERGRGTGLWTGTLFVGEFLSPVLINGLAAAVGGLRPALGVLGALTAVLAAAMPLIVPRDAAALNVTTD</sequence>
<comment type="subcellular location">
    <subcellularLocation>
        <location evidence="1">Cell membrane</location>
        <topology evidence="1">Multi-pass membrane protein</topology>
    </subcellularLocation>
</comment>
<evidence type="ECO:0000256" key="2">
    <source>
        <dbReference type="ARBA" id="ARBA00022448"/>
    </source>
</evidence>